<sequence>MSPSTTSKVNNARGSFSQPHFEERSVTIRRLSSIPGQPSDVIRLNSVSSSLNSLDLANKGSVSDVLPYGGGRRSLSSTGGIEVTLLEDLPLHHLDVPREGMVPVRMVSVQKGDGHARLRSVSGSTYGSPTDPRFKNVTLPNEAEPVVVEQLEPIVTNLDPTHSMPTRGNEDNEINEKAHENSQIDPETHDLEQIENEDNNIKVKAPPLGDTSNHSRTRSPTLPELPRHTSLSEQILTALAPAKSPRKANKRPDSILLLQSKSPTLSSAKRPSTAPVSSKTMTTPDRQSTTPDTAGSVFASWKGFPPRQSPTVKLEEVMVVEREKEGERIGAGELEAPLDGVEVDVGRKEVVIRDQRTASWRSSGKITFLADVVNARNSFTSQGGGSQSGIAV</sequence>
<dbReference type="EMBL" id="MCFC01000001">
    <property type="protein sequence ID" value="ORY35795.1"/>
    <property type="molecule type" value="Genomic_DNA"/>
</dbReference>
<gene>
    <name evidence="2" type="ORF">BCR39DRAFT_502998</name>
</gene>
<reference evidence="2 3" key="1">
    <citation type="submission" date="2016-07" db="EMBL/GenBank/DDBJ databases">
        <title>Pervasive Adenine N6-methylation of Active Genes in Fungi.</title>
        <authorList>
            <consortium name="DOE Joint Genome Institute"/>
            <person name="Mondo S.J."/>
            <person name="Dannebaum R.O."/>
            <person name="Kuo R.C."/>
            <person name="Labutti K."/>
            <person name="Haridas S."/>
            <person name="Kuo A."/>
            <person name="Salamov A."/>
            <person name="Ahrendt S.R."/>
            <person name="Lipzen A."/>
            <person name="Sullivan W."/>
            <person name="Andreopoulos W.B."/>
            <person name="Clum A."/>
            <person name="Lindquist E."/>
            <person name="Daum C."/>
            <person name="Ramamoorthy G.K."/>
            <person name="Gryganskyi A."/>
            <person name="Culley D."/>
            <person name="Magnuson J.K."/>
            <person name="James T.Y."/>
            <person name="O'Malley M.A."/>
            <person name="Stajich J.E."/>
            <person name="Spatafora J.W."/>
            <person name="Visel A."/>
            <person name="Grigoriev I.V."/>
        </authorList>
    </citation>
    <scope>NUCLEOTIDE SEQUENCE [LARGE SCALE GENOMIC DNA]</scope>
    <source>
        <strain evidence="2 3">68-887.2</strain>
    </source>
</reference>
<organism evidence="2 3">
    <name type="scientific">Naematelia encephala</name>
    <dbReference type="NCBI Taxonomy" id="71784"/>
    <lineage>
        <taxon>Eukaryota</taxon>
        <taxon>Fungi</taxon>
        <taxon>Dikarya</taxon>
        <taxon>Basidiomycota</taxon>
        <taxon>Agaricomycotina</taxon>
        <taxon>Tremellomycetes</taxon>
        <taxon>Tremellales</taxon>
        <taxon>Naemateliaceae</taxon>
        <taxon>Naematelia</taxon>
    </lineage>
</organism>
<dbReference type="InParanoid" id="A0A1Y2BNR8"/>
<evidence type="ECO:0000256" key="1">
    <source>
        <dbReference type="SAM" id="MobiDB-lite"/>
    </source>
</evidence>
<feature type="compositionally biased region" description="Polar residues" evidence="1">
    <location>
        <begin position="1"/>
        <end position="18"/>
    </location>
</feature>
<feature type="region of interest" description="Disordered" evidence="1">
    <location>
        <begin position="1"/>
        <end position="23"/>
    </location>
</feature>
<keyword evidence="3" id="KW-1185">Reference proteome</keyword>
<evidence type="ECO:0000313" key="2">
    <source>
        <dbReference type="EMBL" id="ORY35795.1"/>
    </source>
</evidence>
<proteinExistence type="predicted"/>
<protein>
    <submittedName>
        <fullName evidence="2">Uncharacterized protein</fullName>
    </submittedName>
</protein>
<feature type="region of interest" description="Disordered" evidence="1">
    <location>
        <begin position="198"/>
        <end position="230"/>
    </location>
</feature>
<feature type="region of interest" description="Disordered" evidence="1">
    <location>
        <begin position="259"/>
        <end position="303"/>
    </location>
</feature>
<accession>A0A1Y2BNR8</accession>
<feature type="region of interest" description="Disordered" evidence="1">
    <location>
        <begin position="113"/>
        <end position="137"/>
    </location>
</feature>
<comment type="caution">
    <text evidence="2">The sequence shown here is derived from an EMBL/GenBank/DDBJ whole genome shotgun (WGS) entry which is preliminary data.</text>
</comment>
<evidence type="ECO:0000313" key="3">
    <source>
        <dbReference type="Proteomes" id="UP000193986"/>
    </source>
</evidence>
<dbReference type="Proteomes" id="UP000193986">
    <property type="component" value="Unassembled WGS sequence"/>
</dbReference>
<feature type="compositionally biased region" description="Polar residues" evidence="1">
    <location>
        <begin position="259"/>
        <end position="293"/>
    </location>
</feature>
<dbReference type="AlphaFoldDB" id="A0A1Y2BNR8"/>
<name>A0A1Y2BNR8_9TREE</name>
<feature type="compositionally biased region" description="Polar residues" evidence="1">
    <location>
        <begin position="210"/>
        <end position="220"/>
    </location>
</feature>